<dbReference type="SUPFAM" id="SSF53254">
    <property type="entry name" value="Phosphoglycerate mutase-like"/>
    <property type="match status" value="1"/>
</dbReference>
<dbReference type="Pfam" id="PF00300">
    <property type="entry name" value="His_Phos_1"/>
    <property type="match status" value="1"/>
</dbReference>
<organism evidence="1 2">
    <name type="scientific">Alicyclobacillus fodiniaquatilis</name>
    <dbReference type="NCBI Taxonomy" id="1661150"/>
    <lineage>
        <taxon>Bacteria</taxon>
        <taxon>Bacillati</taxon>
        <taxon>Bacillota</taxon>
        <taxon>Bacilli</taxon>
        <taxon>Bacillales</taxon>
        <taxon>Alicyclobacillaceae</taxon>
        <taxon>Alicyclobacillus</taxon>
    </lineage>
</organism>
<dbReference type="EC" id="3.1.3.-" evidence="1"/>
<dbReference type="GO" id="GO:0016787">
    <property type="term" value="F:hydrolase activity"/>
    <property type="evidence" value="ECO:0007669"/>
    <property type="project" value="UniProtKB-KW"/>
</dbReference>
<dbReference type="InterPro" id="IPR029033">
    <property type="entry name" value="His_PPase_superfam"/>
</dbReference>
<name>A0ABW4JCG4_9BACL</name>
<dbReference type="CDD" id="cd07067">
    <property type="entry name" value="HP_PGM_like"/>
    <property type="match status" value="1"/>
</dbReference>
<dbReference type="PROSITE" id="PS00175">
    <property type="entry name" value="PG_MUTASE"/>
    <property type="match status" value="1"/>
</dbReference>
<evidence type="ECO:0000313" key="1">
    <source>
        <dbReference type="EMBL" id="MFD1674069.1"/>
    </source>
</evidence>
<dbReference type="InterPro" id="IPR050275">
    <property type="entry name" value="PGM_Phosphatase"/>
</dbReference>
<evidence type="ECO:0000313" key="2">
    <source>
        <dbReference type="Proteomes" id="UP001597079"/>
    </source>
</evidence>
<keyword evidence="2" id="KW-1185">Reference proteome</keyword>
<accession>A0ABW4JCG4</accession>
<keyword evidence="1" id="KW-0378">Hydrolase</keyword>
<dbReference type="Gene3D" id="3.40.50.1240">
    <property type="entry name" value="Phosphoglycerate mutase-like"/>
    <property type="match status" value="1"/>
</dbReference>
<dbReference type="Proteomes" id="UP001597079">
    <property type="component" value="Unassembled WGS sequence"/>
</dbReference>
<reference evidence="2" key="1">
    <citation type="journal article" date="2019" name="Int. J. Syst. Evol. Microbiol.">
        <title>The Global Catalogue of Microorganisms (GCM) 10K type strain sequencing project: providing services to taxonomists for standard genome sequencing and annotation.</title>
        <authorList>
            <consortium name="The Broad Institute Genomics Platform"/>
            <consortium name="The Broad Institute Genome Sequencing Center for Infectious Disease"/>
            <person name="Wu L."/>
            <person name="Ma J."/>
        </authorList>
    </citation>
    <scope>NUCLEOTIDE SEQUENCE [LARGE SCALE GENOMIC DNA]</scope>
    <source>
        <strain evidence="2">CGMCC 1.12286</strain>
    </source>
</reference>
<sequence>MGKICLVRHGETDWNATGRLQGREDIPLNDRGRAQARQSGEFLRRFSWDMLITSPMRRAKETAEIIRIALNQQVPLVEMDAFVERDYGEGAGLTSEERNRQYPDRVYPGQESWEDLRKRAMDGIERIQKAYLAENVLLVAHGGVINAILATLSGGEIGTGKTRLHNACISHIHFVEEAWQVLDYNQVSHLSDAP</sequence>
<comment type="caution">
    <text evidence="1">The sequence shown here is derived from an EMBL/GenBank/DDBJ whole genome shotgun (WGS) entry which is preliminary data.</text>
</comment>
<dbReference type="RefSeq" id="WP_377941770.1">
    <property type="nucleotide sequence ID" value="NZ_JBHUCX010000014.1"/>
</dbReference>
<dbReference type="SMART" id="SM00855">
    <property type="entry name" value="PGAM"/>
    <property type="match status" value="1"/>
</dbReference>
<proteinExistence type="predicted"/>
<dbReference type="EMBL" id="JBHUCX010000014">
    <property type="protein sequence ID" value="MFD1674069.1"/>
    <property type="molecule type" value="Genomic_DNA"/>
</dbReference>
<dbReference type="PANTHER" id="PTHR48100">
    <property type="entry name" value="BROAD-SPECIFICITY PHOSPHATASE YOR283W-RELATED"/>
    <property type="match status" value="1"/>
</dbReference>
<gene>
    <name evidence="1" type="ORF">ACFSB2_05005</name>
</gene>
<dbReference type="InterPro" id="IPR001345">
    <property type="entry name" value="PG/BPGM_mutase_AS"/>
</dbReference>
<dbReference type="PANTHER" id="PTHR48100:SF59">
    <property type="entry name" value="ADENOSYLCOBALAMIN_ALPHA-RIBAZOLE PHOSPHATASE"/>
    <property type="match status" value="1"/>
</dbReference>
<dbReference type="InterPro" id="IPR013078">
    <property type="entry name" value="His_Pase_superF_clade-1"/>
</dbReference>
<protein>
    <submittedName>
        <fullName evidence="1">Histidine phosphatase family protein</fullName>
        <ecNumber evidence="1">3.1.3.-</ecNumber>
    </submittedName>
</protein>